<keyword evidence="1" id="KW-0732">Signal</keyword>
<keyword evidence="3" id="KW-1185">Reference proteome</keyword>
<gene>
    <name evidence="2" type="ORF">GCM10008013_02730</name>
</gene>
<sequence>MRRRIALFVIVLILCNLMPRATVYSLTDKEKIDFNELTPERVREIANQDMKELYGLDNYYPSSTKYGPYNVGLVQQQIDQAIKEPDKFTGFSMVYGKSHGTEITYKGKQIARYSGYNKYGDSVSTDGFPWDAGWSGRQLHNLSMVKLPWDNKKVISGPFDLFPENFINPIPDKLKEYLPGGNFEQLIIQALNDEYAGKSYNEANNFMYNGKNSEYEGRSVYTKDAAPQGGWSRYVHIIQPPTYLSQGFGRVYMSSTYKDIPIAPFIKSKGADISAEFEDLPTGAATGEETTVSIIVRSNFPKDEDTSYTLLITRKSDGTALTATKDNLEFGGAIASTGDHGKITARNKSFRRLSATFTMPESDVRIQFKINEDGKAPKEDNLDNNVLDSDPIAIKLVTPETLPYDMLSKKFKVVLPSSTVTLSLPNLPSASWTGNATGSLGVYNRTEDLLRDFLVANNPPINEASETITRTPEVYFTIKRPDFRDARTNDDPLNRKYVNLTDPGTPLKRTGEIYYNGSVSRPYQYEYSWESCTKNEKGEDVCTTKYETRTGVVTKNFDPNSVFNPYDMYVYNGRVEVPKRTYKNEIEGNNNYTLGKKLFWTNEPYYFDVIRWMHHQDVEGNKYDWTKVPGQYKREFIQQASGDVNYIVTSSLDEEYSQSRDAAANKTNKKSLYDKAVFATDKELQKYDYPVKSGYYLNPVGSYSFTLETVVFKDKVPVGVTADHKDIVDSLIDSFRYETDLMYINDAKEAVNIRDVVLNKKGGGFERNTGVLSVKDSTGVNGVELIKVWDQKDEPSRYTKLVEEIKSTDKRGGDSHKFWKMILEGYSESYTAGSNSNYAYREYVMAGQHMYKITETTNVTIQVNPRKQMLYTHANMPNGKYNIRVWFDDTNLTKGNHAYKVLDTLKGVKDLDSIEITVVGSMFDDLNN</sequence>
<feature type="chain" id="PRO_5047167538" description="CARDB domain-containing protein" evidence="1">
    <location>
        <begin position="22"/>
        <end position="928"/>
    </location>
</feature>
<feature type="signal peptide" evidence="1">
    <location>
        <begin position="1"/>
        <end position="21"/>
    </location>
</feature>
<evidence type="ECO:0008006" key="4">
    <source>
        <dbReference type="Google" id="ProtNLM"/>
    </source>
</evidence>
<dbReference type="Proteomes" id="UP000659344">
    <property type="component" value="Unassembled WGS sequence"/>
</dbReference>
<protein>
    <recommendedName>
        <fullName evidence="4">CARDB domain-containing protein</fullName>
    </recommendedName>
</protein>
<dbReference type="EMBL" id="BMFT01000001">
    <property type="protein sequence ID" value="GGH11061.1"/>
    <property type="molecule type" value="Genomic_DNA"/>
</dbReference>
<reference evidence="3" key="1">
    <citation type="journal article" date="2019" name="Int. J. Syst. Evol. Microbiol.">
        <title>The Global Catalogue of Microorganisms (GCM) 10K type strain sequencing project: providing services to taxonomists for standard genome sequencing and annotation.</title>
        <authorList>
            <consortium name="The Broad Institute Genomics Platform"/>
            <consortium name="The Broad Institute Genome Sequencing Center for Infectious Disease"/>
            <person name="Wu L."/>
            <person name="Ma J."/>
        </authorList>
    </citation>
    <scope>NUCLEOTIDE SEQUENCE [LARGE SCALE GENOMIC DNA]</scope>
    <source>
        <strain evidence="3">CGMCC 1.12769</strain>
    </source>
</reference>
<proteinExistence type="predicted"/>
<comment type="caution">
    <text evidence="2">The sequence shown here is derived from an EMBL/GenBank/DDBJ whole genome shotgun (WGS) entry which is preliminary data.</text>
</comment>
<accession>A0ABQ1Y4E1</accession>
<evidence type="ECO:0000256" key="1">
    <source>
        <dbReference type="SAM" id="SignalP"/>
    </source>
</evidence>
<organism evidence="2 3">
    <name type="scientific">Paenibacillus segetis</name>
    <dbReference type="NCBI Taxonomy" id="1325360"/>
    <lineage>
        <taxon>Bacteria</taxon>
        <taxon>Bacillati</taxon>
        <taxon>Bacillota</taxon>
        <taxon>Bacilli</taxon>
        <taxon>Bacillales</taxon>
        <taxon>Paenibacillaceae</taxon>
        <taxon>Paenibacillus</taxon>
    </lineage>
</organism>
<evidence type="ECO:0000313" key="3">
    <source>
        <dbReference type="Proteomes" id="UP000659344"/>
    </source>
</evidence>
<name>A0ABQ1Y4E1_9BACL</name>
<evidence type="ECO:0000313" key="2">
    <source>
        <dbReference type="EMBL" id="GGH11061.1"/>
    </source>
</evidence>